<feature type="transmembrane region" description="Helical" evidence="8">
    <location>
        <begin position="275"/>
        <end position="291"/>
    </location>
</feature>
<evidence type="ECO:0000256" key="3">
    <source>
        <dbReference type="ARBA" id="ARBA00022692"/>
    </source>
</evidence>
<feature type="transmembrane region" description="Helical" evidence="8">
    <location>
        <begin position="251"/>
        <end position="269"/>
    </location>
</feature>
<feature type="transmembrane region" description="Helical" evidence="8">
    <location>
        <begin position="221"/>
        <end position="239"/>
    </location>
</feature>
<name>A0A7W0DTJ9_9ACTN</name>
<evidence type="ECO:0000256" key="1">
    <source>
        <dbReference type="ARBA" id="ARBA00004141"/>
    </source>
</evidence>
<sequence length="381" mass="40390">MAGPIRALRSLGPLDAPAPIPAGSARPGCRGYGTAQERPGHPLPRQPYRFAILIAAVPTGLLFCDALIPEVSEEPVVEPSVTTCYRHPKVESYVSCTRCDRFICPDCMREAAVGHQCVECVKEGNRSIRQARTVFGGRISAVPVVTYTLIALNVLAYLGELVRPELVDRFAMLGAGLIGPDGGHYLYQDTYPAEFHTEGVVDGEWYRLITGAFLHLPPTQGTFGILHIVLNMLSLWNIGRAVESGLGRSRYLVLYLLSALGGSVLVLLIAPDQSAVGASGAVFGLAAAYYVMSRRIGADMGAVNRFIAGFLIWMVISASFTSWQGHLGGLLAGGAVTVAYAYAPRNRRTLAQAAGAVAVLVLLVALAVLKVSQLTGGGGAV</sequence>
<evidence type="ECO:0000256" key="5">
    <source>
        <dbReference type="ARBA" id="ARBA00022989"/>
    </source>
</evidence>
<dbReference type="SUPFAM" id="SSF144091">
    <property type="entry name" value="Rhomboid-like"/>
    <property type="match status" value="1"/>
</dbReference>
<evidence type="ECO:0000313" key="10">
    <source>
        <dbReference type="EMBL" id="MBA2951031.1"/>
    </source>
</evidence>
<evidence type="ECO:0000256" key="8">
    <source>
        <dbReference type="SAM" id="Phobius"/>
    </source>
</evidence>
<dbReference type="Pfam" id="PF01694">
    <property type="entry name" value="Rhomboid"/>
    <property type="match status" value="1"/>
</dbReference>
<dbReference type="GO" id="GO:0006508">
    <property type="term" value="P:proteolysis"/>
    <property type="evidence" value="ECO:0007669"/>
    <property type="project" value="UniProtKB-KW"/>
</dbReference>
<evidence type="ECO:0000259" key="9">
    <source>
        <dbReference type="Pfam" id="PF01694"/>
    </source>
</evidence>
<evidence type="ECO:0000256" key="4">
    <source>
        <dbReference type="ARBA" id="ARBA00022801"/>
    </source>
</evidence>
<dbReference type="GO" id="GO:0016020">
    <property type="term" value="C:membrane"/>
    <property type="evidence" value="ECO:0007669"/>
    <property type="project" value="UniProtKB-SubCell"/>
</dbReference>
<feature type="region of interest" description="Disordered" evidence="7">
    <location>
        <begin position="16"/>
        <end position="41"/>
    </location>
</feature>
<dbReference type="Gene3D" id="1.20.1540.10">
    <property type="entry name" value="Rhomboid-like"/>
    <property type="match status" value="1"/>
</dbReference>
<feature type="transmembrane region" description="Helical" evidence="8">
    <location>
        <begin position="303"/>
        <end position="320"/>
    </location>
</feature>
<feature type="transmembrane region" description="Helical" evidence="8">
    <location>
        <begin position="350"/>
        <end position="369"/>
    </location>
</feature>
<comment type="caution">
    <text evidence="10">The sequence shown here is derived from an EMBL/GenBank/DDBJ whole genome shotgun (WGS) entry which is preliminary data.</text>
</comment>
<dbReference type="InterPro" id="IPR035952">
    <property type="entry name" value="Rhomboid-like_sf"/>
</dbReference>
<evidence type="ECO:0000256" key="2">
    <source>
        <dbReference type="ARBA" id="ARBA00009045"/>
    </source>
</evidence>
<dbReference type="AlphaFoldDB" id="A0A7W0DTJ9"/>
<feature type="transmembrane region" description="Helical" evidence="8">
    <location>
        <begin position="135"/>
        <end position="158"/>
    </location>
</feature>
<comment type="subcellular location">
    <subcellularLocation>
        <location evidence="1">Membrane</location>
        <topology evidence="1">Multi-pass membrane protein</topology>
    </subcellularLocation>
</comment>
<reference evidence="10 11" key="1">
    <citation type="submission" date="2020-07" db="EMBL/GenBank/DDBJ databases">
        <title>Streptomyces isolated from Indian soil.</title>
        <authorList>
            <person name="Mandal S."/>
            <person name="Maiti P.K."/>
        </authorList>
    </citation>
    <scope>NUCLEOTIDE SEQUENCE [LARGE SCALE GENOMIC DNA]</scope>
    <source>
        <strain evidence="10 11">PSKA28</strain>
    </source>
</reference>
<dbReference type="PANTHER" id="PTHR43731:SF14">
    <property type="entry name" value="PRESENILIN-ASSOCIATED RHOMBOID-LIKE PROTEIN, MITOCHONDRIAL"/>
    <property type="match status" value="1"/>
</dbReference>
<keyword evidence="4" id="KW-0378">Hydrolase</keyword>
<dbReference type="Proteomes" id="UP000545761">
    <property type="component" value="Unassembled WGS sequence"/>
</dbReference>
<proteinExistence type="inferred from homology"/>
<keyword evidence="3 8" id="KW-0812">Transmembrane</keyword>
<keyword evidence="6 8" id="KW-0472">Membrane</keyword>
<evidence type="ECO:0000256" key="6">
    <source>
        <dbReference type="ARBA" id="ARBA00023136"/>
    </source>
</evidence>
<feature type="domain" description="Peptidase S54 rhomboid" evidence="9">
    <location>
        <begin position="203"/>
        <end position="339"/>
    </location>
</feature>
<evidence type="ECO:0000313" key="11">
    <source>
        <dbReference type="Proteomes" id="UP000545761"/>
    </source>
</evidence>
<accession>A0A7W0DTJ9</accession>
<feature type="transmembrane region" description="Helical" evidence="8">
    <location>
        <begin position="326"/>
        <end position="343"/>
    </location>
</feature>
<organism evidence="10 11">
    <name type="scientific">Streptomyces himalayensis subsp. himalayensis</name>
    <dbReference type="NCBI Taxonomy" id="2756131"/>
    <lineage>
        <taxon>Bacteria</taxon>
        <taxon>Bacillati</taxon>
        <taxon>Actinomycetota</taxon>
        <taxon>Actinomycetes</taxon>
        <taxon>Kitasatosporales</taxon>
        <taxon>Streptomycetaceae</taxon>
        <taxon>Streptomyces</taxon>
        <taxon>Streptomyces himalayensis</taxon>
    </lineage>
</organism>
<evidence type="ECO:0000256" key="7">
    <source>
        <dbReference type="SAM" id="MobiDB-lite"/>
    </source>
</evidence>
<dbReference type="PANTHER" id="PTHR43731">
    <property type="entry name" value="RHOMBOID PROTEASE"/>
    <property type="match status" value="1"/>
</dbReference>
<dbReference type="EMBL" id="JACEHE010000037">
    <property type="protein sequence ID" value="MBA2951031.1"/>
    <property type="molecule type" value="Genomic_DNA"/>
</dbReference>
<keyword evidence="5 8" id="KW-1133">Transmembrane helix</keyword>
<gene>
    <name evidence="10" type="ORF">H1D24_36125</name>
</gene>
<comment type="similarity">
    <text evidence="2">Belongs to the peptidase S54 family.</text>
</comment>
<dbReference type="GO" id="GO:0004252">
    <property type="term" value="F:serine-type endopeptidase activity"/>
    <property type="evidence" value="ECO:0007669"/>
    <property type="project" value="InterPro"/>
</dbReference>
<protein>
    <submittedName>
        <fullName evidence="10">Rhomboid family intramembrane serine protease</fullName>
    </submittedName>
</protein>
<dbReference type="InterPro" id="IPR050925">
    <property type="entry name" value="Rhomboid_protease_S54"/>
</dbReference>
<dbReference type="InterPro" id="IPR022764">
    <property type="entry name" value="Peptidase_S54_rhomboid_dom"/>
</dbReference>
<keyword evidence="10" id="KW-0645">Protease</keyword>